<keyword evidence="8 9" id="KW-0472">Membrane</keyword>
<dbReference type="NCBIfam" id="TIGR01411">
    <property type="entry name" value="tatAE"/>
    <property type="match status" value="1"/>
</dbReference>
<feature type="region of interest" description="Disordered" evidence="10">
    <location>
        <begin position="48"/>
        <end position="88"/>
    </location>
</feature>
<evidence type="ECO:0000256" key="8">
    <source>
        <dbReference type="ARBA" id="ARBA00023136"/>
    </source>
</evidence>
<evidence type="ECO:0000256" key="1">
    <source>
        <dbReference type="ARBA" id="ARBA00004162"/>
    </source>
</evidence>
<keyword evidence="3 9" id="KW-1003">Cell membrane</keyword>
<keyword evidence="6 9" id="KW-1133">Transmembrane helix</keyword>
<dbReference type="OrthoDB" id="9812812at2"/>
<keyword evidence="2 9" id="KW-0813">Transport</keyword>
<protein>
    <recommendedName>
        <fullName evidence="9">Sec-independent protein translocase protein TatA</fullName>
    </recommendedName>
</protein>
<dbReference type="GO" id="GO:0008320">
    <property type="term" value="F:protein transmembrane transporter activity"/>
    <property type="evidence" value="ECO:0007669"/>
    <property type="project" value="UniProtKB-UniRule"/>
</dbReference>
<comment type="subunit">
    <text evidence="9">Forms a complex with TatC.</text>
</comment>
<evidence type="ECO:0000313" key="12">
    <source>
        <dbReference type="Proteomes" id="UP000198931"/>
    </source>
</evidence>
<dbReference type="PANTHER" id="PTHR42982:SF1">
    <property type="entry name" value="SEC-INDEPENDENT PROTEIN TRANSLOCASE PROTEIN TATA"/>
    <property type="match status" value="1"/>
</dbReference>
<dbReference type="STRING" id="1125876.SAMN05443292_1815"/>
<comment type="function">
    <text evidence="9">Part of the twin-arginine translocation (Tat) system that transports large folded proteins containing a characteristic twin-arginine motif in their signal peptide across membranes. TatA could form the protein-conducting channel of the Tat system.</text>
</comment>
<reference evidence="11 12" key="1">
    <citation type="submission" date="2016-10" db="EMBL/GenBank/DDBJ databases">
        <authorList>
            <person name="de Groot N.N."/>
        </authorList>
    </citation>
    <scope>NUCLEOTIDE SEQUENCE [LARGE SCALE GENOMIC DNA]</scope>
    <source>
        <strain evidence="11 12">DSM 26000</strain>
    </source>
</reference>
<evidence type="ECO:0000256" key="3">
    <source>
        <dbReference type="ARBA" id="ARBA00022475"/>
    </source>
</evidence>
<dbReference type="HAMAP" id="MF_00236">
    <property type="entry name" value="TatA_E"/>
    <property type="match status" value="1"/>
</dbReference>
<dbReference type="Gene3D" id="1.20.5.3310">
    <property type="match status" value="1"/>
</dbReference>
<keyword evidence="5 9" id="KW-0653">Protein transport</keyword>
<dbReference type="InterPro" id="IPR003369">
    <property type="entry name" value="TatA/B/E"/>
</dbReference>
<evidence type="ECO:0000256" key="6">
    <source>
        <dbReference type="ARBA" id="ARBA00022989"/>
    </source>
</evidence>
<dbReference type="RefSeq" id="WP_090079839.1">
    <property type="nucleotide sequence ID" value="NZ_FOQT01000003.1"/>
</dbReference>
<dbReference type="GO" id="GO:0033281">
    <property type="term" value="C:TAT protein transport complex"/>
    <property type="evidence" value="ECO:0007669"/>
    <property type="project" value="UniProtKB-UniRule"/>
</dbReference>
<name>A0A1I3GFB1_9FLAO</name>
<feature type="compositionally biased region" description="Low complexity" evidence="10">
    <location>
        <begin position="59"/>
        <end position="88"/>
    </location>
</feature>
<feature type="transmembrane region" description="Helical" evidence="9">
    <location>
        <begin position="6"/>
        <end position="27"/>
    </location>
</feature>
<dbReference type="InterPro" id="IPR006312">
    <property type="entry name" value="TatA/E"/>
</dbReference>
<dbReference type="Proteomes" id="UP000198931">
    <property type="component" value="Unassembled WGS sequence"/>
</dbReference>
<dbReference type="EMBL" id="FOQT01000003">
    <property type="protein sequence ID" value="SFI22133.1"/>
    <property type="molecule type" value="Genomic_DNA"/>
</dbReference>
<evidence type="ECO:0000256" key="9">
    <source>
        <dbReference type="HAMAP-Rule" id="MF_00236"/>
    </source>
</evidence>
<evidence type="ECO:0000256" key="10">
    <source>
        <dbReference type="SAM" id="MobiDB-lite"/>
    </source>
</evidence>
<gene>
    <name evidence="9" type="primary">tatA</name>
    <name evidence="11" type="ORF">SAMN05443292_1815</name>
</gene>
<dbReference type="PANTHER" id="PTHR42982">
    <property type="entry name" value="SEC-INDEPENDENT PROTEIN TRANSLOCASE PROTEIN TATA"/>
    <property type="match status" value="1"/>
</dbReference>
<dbReference type="AlphaFoldDB" id="A0A1I3GFB1"/>
<proteinExistence type="inferred from homology"/>
<evidence type="ECO:0000313" key="11">
    <source>
        <dbReference type="EMBL" id="SFI22133.1"/>
    </source>
</evidence>
<evidence type="ECO:0000256" key="2">
    <source>
        <dbReference type="ARBA" id="ARBA00022448"/>
    </source>
</evidence>
<evidence type="ECO:0000256" key="5">
    <source>
        <dbReference type="ARBA" id="ARBA00022927"/>
    </source>
</evidence>
<dbReference type="Pfam" id="PF02416">
    <property type="entry name" value="TatA_B_E"/>
    <property type="match status" value="1"/>
</dbReference>
<keyword evidence="7 9" id="KW-0811">Translocation</keyword>
<organism evidence="11 12">
    <name type="scientific">Halpernia frigidisoli</name>
    <dbReference type="NCBI Taxonomy" id="1125876"/>
    <lineage>
        <taxon>Bacteria</taxon>
        <taxon>Pseudomonadati</taxon>
        <taxon>Bacteroidota</taxon>
        <taxon>Flavobacteriia</taxon>
        <taxon>Flavobacteriales</taxon>
        <taxon>Weeksellaceae</taxon>
        <taxon>Chryseobacterium group</taxon>
        <taxon>Halpernia</taxon>
    </lineage>
</organism>
<evidence type="ECO:0000256" key="7">
    <source>
        <dbReference type="ARBA" id="ARBA00023010"/>
    </source>
</evidence>
<evidence type="ECO:0000256" key="4">
    <source>
        <dbReference type="ARBA" id="ARBA00022692"/>
    </source>
</evidence>
<accession>A0A1I3GFB1</accession>
<sequence length="88" mass="9571">MITITILALSWEHIVVIGLILVLLFGGKKIPELMRGMGSGIKEFKDAVKKEDEVPTPQNPTSNHVNNPVNNPVTTPVNHTTENTGNSI</sequence>
<keyword evidence="4 9" id="KW-0812">Transmembrane</keyword>
<comment type="subcellular location">
    <subcellularLocation>
        <location evidence="1 9">Cell membrane</location>
        <topology evidence="1 9">Single-pass membrane protein</topology>
    </subcellularLocation>
</comment>
<keyword evidence="12" id="KW-1185">Reference proteome</keyword>
<dbReference type="GO" id="GO:0043953">
    <property type="term" value="P:protein transport by the Tat complex"/>
    <property type="evidence" value="ECO:0007669"/>
    <property type="project" value="UniProtKB-UniRule"/>
</dbReference>
<comment type="similarity">
    <text evidence="9">Belongs to the TatA/E family.</text>
</comment>